<dbReference type="Proteomes" id="UP000814128">
    <property type="component" value="Unassembled WGS sequence"/>
</dbReference>
<dbReference type="EMBL" id="MU274272">
    <property type="protein sequence ID" value="KAI0026693.1"/>
    <property type="molecule type" value="Genomic_DNA"/>
</dbReference>
<keyword evidence="2" id="KW-1185">Reference proteome</keyword>
<sequence>MHIYDFVPMLVDTLTMQDLEVFSYRSFDETGYHLAEERPPVLARFGAMSVFWTTTQMLAVVLNAHAQGAHACPPESVRTPGLDLVVLTQTLMDKLCTFLAARSFERVQIMNSRGILTADQRRTVVIFSVLHKSNCVLDDGGDSLVRAHRIASERIRDGIAR</sequence>
<gene>
    <name evidence="1" type="ORF">K488DRAFT_92060</name>
</gene>
<proteinExistence type="predicted"/>
<accession>A0ACB8Q4U3</accession>
<reference evidence="1" key="1">
    <citation type="submission" date="2021-02" db="EMBL/GenBank/DDBJ databases">
        <authorList>
            <consortium name="DOE Joint Genome Institute"/>
            <person name="Ahrendt S."/>
            <person name="Looney B.P."/>
            <person name="Miyauchi S."/>
            <person name="Morin E."/>
            <person name="Drula E."/>
            <person name="Courty P.E."/>
            <person name="Chicoki N."/>
            <person name="Fauchery L."/>
            <person name="Kohler A."/>
            <person name="Kuo A."/>
            <person name="Labutti K."/>
            <person name="Pangilinan J."/>
            <person name="Lipzen A."/>
            <person name="Riley R."/>
            <person name="Andreopoulos W."/>
            <person name="He G."/>
            <person name="Johnson J."/>
            <person name="Barry K.W."/>
            <person name="Grigoriev I.V."/>
            <person name="Nagy L."/>
            <person name="Hibbett D."/>
            <person name="Henrissat B."/>
            <person name="Matheny P.B."/>
            <person name="Labbe J."/>
            <person name="Martin F."/>
        </authorList>
    </citation>
    <scope>NUCLEOTIDE SEQUENCE</scope>
    <source>
        <strain evidence="1">EC-137</strain>
    </source>
</reference>
<comment type="caution">
    <text evidence="1">The sequence shown here is derived from an EMBL/GenBank/DDBJ whole genome shotgun (WGS) entry which is preliminary data.</text>
</comment>
<name>A0ACB8Q4U3_9AGAM</name>
<evidence type="ECO:0000313" key="2">
    <source>
        <dbReference type="Proteomes" id="UP000814128"/>
    </source>
</evidence>
<organism evidence="1 2">
    <name type="scientific">Vararia minispora EC-137</name>
    <dbReference type="NCBI Taxonomy" id="1314806"/>
    <lineage>
        <taxon>Eukaryota</taxon>
        <taxon>Fungi</taxon>
        <taxon>Dikarya</taxon>
        <taxon>Basidiomycota</taxon>
        <taxon>Agaricomycotina</taxon>
        <taxon>Agaricomycetes</taxon>
        <taxon>Russulales</taxon>
        <taxon>Lachnocladiaceae</taxon>
        <taxon>Vararia</taxon>
    </lineage>
</organism>
<evidence type="ECO:0000313" key="1">
    <source>
        <dbReference type="EMBL" id="KAI0026693.1"/>
    </source>
</evidence>
<protein>
    <submittedName>
        <fullName evidence="1">Uncharacterized protein</fullName>
    </submittedName>
</protein>
<reference evidence="1" key="2">
    <citation type="journal article" date="2022" name="New Phytol.">
        <title>Evolutionary transition to the ectomycorrhizal habit in the genomes of a hyperdiverse lineage of mushroom-forming fungi.</title>
        <authorList>
            <person name="Looney B."/>
            <person name="Miyauchi S."/>
            <person name="Morin E."/>
            <person name="Drula E."/>
            <person name="Courty P.E."/>
            <person name="Kohler A."/>
            <person name="Kuo A."/>
            <person name="LaButti K."/>
            <person name="Pangilinan J."/>
            <person name="Lipzen A."/>
            <person name="Riley R."/>
            <person name="Andreopoulos W."/>
            <person name="He G."/>
            <person name="Johnson J."/>
            <person name="Nolan M."/>
            <person name="Tritt A."/>
            <person name="Barry K.W."/>
            <person name="Grigoriev I.V."/>
            <person name="Nagy L.G."/>
            <person name="Hibbett D."/>
            <person name="Henrissat B."/>
            <person name="Matheny P.B."/>
            <person name="Labbe J."/>
            <person name="Martin F.M."/>
        </authorList>
    </citation>
    <scope>NUCLEOTIDE SEQUENCE</scope>
    <source>
        <strain evidence="1">EC-137</strain>
    </source>
</reference>